<dbReference type="InterPro" id="IPR037208">
    <property type="entry name" value="Spo0E-like_sf"/>
</dbReference>
<dbReference type="InterPro" id="IPR018540">
    <property type="entry name" value="Spo0E-like"/>
</dbReference>
<gene>
    <name evidence="1" type="ORF">AB8U03_00255</name>
</gene>
<name>A0ABV4BIN6_9CLOT</name>
<evidence type="ECO:0000313" key="1">
    <source>
        <dbReference type="EMBL" id="MEY7998643.1"/>
    </source>
</evidence>
<dbReference type="EMBL" id="JBGEWD010000001">
    <property type="protein sequence ID" value="MEY7998643.1"/>
    <property type="molecule type" value="Genomic_DNA"/>
</dbReference>
<dbReference type="Pfam" id="PF09388">
    <property type="entry name" value="SpoOE-like"/>
    <property type="match status" value="1"/>
</dbReference>
<dbReference type="InterPro" id="IPR036638">
    <property type="entry name" value="HLH_DNA-bd_sf"/>
</dbReference>
<dbReference type="SUPFAM" id="SSF140500">
    <property type="entry name" value="BAS1536-like"/>
    <property type="match status" value="1"/>
</dbReference>
<organism evidence="1 2">
    <name type="scientific">Clostridium moutaii</name>
    <dbReference type="NCBI Taxonomy" id="3240932"/>
    <lineage>
        <taxon>Bacteria</taxon>
        <taxon>Bacillati</taxon>
        <taxon>Bacillota</taxon>
        <taxon>Clostridia</taxon>
        <taxon>Eubacteriales</taxon>
        <taxon>Clostridiaceae</taxon>
        <taxon>Clostridium</taxon>
    </lineage>
</organism>
<sequence length="43" mass="5150">MEQLKEKLNRYVALYGPLDKRTLEVSREVDKLIVEKMREGKDK</sequence>
<dbReference type="RefSeq" id="WP_369702541.1">
    <property type="nucleotide sequence ID" value="NZ_JBGEWD010000001.1"/>
</dbReference>
<dbReference type="Gene3D" id="4.10.280.10">
    <property type="entry name" value="Helix-loop-helix DNA-binding domain"/>
    <property type="match status" value="1"/>
</dbReference>
<proteinExistence type="predicted"/>
<reference evidence="1 2" key="1">
    <citation type="submission" date="2024-08" db="EMBL/GenBank/DDBJ databases">
        <title>Clostridium lapicellarii sp. nov., and Clostridium renhuaiense sp. nov., two species isolated from the mud in a fermentation cellar used for producing sauce-flavour Chinese liquors.</title>
        <authorList>
            <person name="Yang F."/>
            <person name="Wang H."/>
            <person name="Chen L.Q."/>
            <person name="Zhou N."/>
            <person name="Lu J.J."/>
            <person name="Pu X.X."/>
            <person name="Wan B."/>
            <person name="Wang L."/>
            <person name="Liu S.J."/>
        </authorList>
    </citation>
    <scope>NUCLEOTIDE SEQUENCE [LARGE SCALE GENOMIC DNA]</scope>
    <source>
        <strain evidence="1 2">MT-5</strain>
    </source>
</reference>
<evidence type="ECO:0000313" key="2">
    <source>
        <dbReference type="Proteomes" id="UP001564657"/>
    </source>
</evidence>
<keyword evidence="2" id="KW-1185">Reference proteome</keyword>
<accession>A0ABV4BIN6</accession>
<protein>
    <submittedName>
        <fullName evidence="1">Aspartyl-phosphate phosphatase Spo0E family protein</fullName>
    </submittedName>
</protein>
<comment type="caution">
    <text evidence="1">The sequence shown here is derived from an EMBL/GenBank/DDBJ whole genome shotgun (WGS) entry which is preliminary data.</text>
</comment>
<dbReference type="Proteomes" id="UP001564657">
    <property type="component" value="Unassembled WGS sequence"/>
</dbReference>